<dbReference type="AlphaFoldDB" id="A0A068NWE9"/>
<dbReference type="KEGG" id="fgi:OP10G_4413"/>
<dbReference type="OrthoDB" id="5294733at2"/>
<comment type="subcellular location">
    <subcellularLocation>
        <location evidence="1">Membrane</location>
        <topology evidence="1">Multi-pass membrane protein</topology>
    </subcellularLocation>
</comment>
<dbReference type="PANTHER" id="PTHR43867:SF2">
    <property type="entry name" value="CELLULOSE SYNTHASE CATALYTIC SUBUNIT A [UDP-FORMING]"/>
    <property type="match status" value="1"/>
</dbReference>
<organism evidence="8 9">
    <name type="scientific">Fimbriimonas ginsengisoli Gsoil 348</name>
    <dbReference type="NCBI Taxonomy" id="661478"/>
    <lineage>
        <taxon>Bacteria</taxon>
        <taxon>Bacillati</taxon>
        <taxon>Armatimonadota</taxon>
        <taxon>Fimbriimonadia</taxon>
        <taxon>Fimbriimonadales</taxon>
        <taxon>Fimbriimonadaceae</taxon>
        <taxon>Fimbriimonas</taxon>
    </lineage>
</organism>
<reference evidence="8 9" key="1">
    <citation type="journal article" date="2014" name="PLoS ONE">
        <title>The first complete genome sequence of the class fimbriimonadia in the phylum armatimonadetes.</title>
        <authorList>
            <person name="Hu Z.Y."/>
            <person name="Wang Y.Z."/>
            <person name="Im W.T."/>
            <person name="Wang S.Y."/>
            <person name="Zhao G.P."/>
            <person name="Zheng H.J."/>
            <person name="Quan Z.X."/>
        </authorList>
    </citation>
    <scope>NUCLEOTIDE SEQUENCE [LARGE SCALE GENOMIC DNA]</scope>
    <source>
        <strain evidence="8">Gsoil 348</strain>
    </source>
</reference>
<keyword evidence="9" id="KW-1185">Reference proteome</keyword>
<dbReference type="InterPro" id="IPR050321">
    <property type="entry name" value="Glycosyltr_2/OpgH_subfam"/>
</dbReference>
<dbReference type="SUPFAM" id="SSF53448">
    <property type="entry name" value="Nucleotide-diphospho-sugar transferases"/>
    <property type="match status" value="1"/>
</dbReference>
<dbReference type="Gene3D" id="1.25.10.10">
    <property type="entry name" value="Leucine-rich Repeat Variant"/>
    <property type="match status" value="1"/>
</dbReference>
<proteinExistence type="predicted"/>
<name>A0A068NWE9_FIMGI</name>
<feature type="transmembrane region" description="Helical" evidence="7">
    <location>
        <begin position="16"/>
        <end position="45"/>
    </location>
</feature>
<evidence type="ECO:0000256" key="7">
    <source>
        <dbReference type="SAM" id="Phobius"/>
    </source>
</evidence>
<dbReference type="RefSeq" id="WP_025228337.1">
    <property type="nucleotide sequence ID" value="NZ_CP007139.1"/>
</dbReference>
<keyword evidence="5 7" id="KW-1133">Transmembrane helix</keyword>
<dbReference type="Proteomes" id="UP000027982">
    <property type="component" value="Chromosome"/>
</dbReference>
<evidence type="ECO:0000313" key="8">
    <source>
        <dbReference type="EMBL" id="AIE87781.1"/>
    </source>
</evidence>
<sequence length="669" mass="76716">MSVRDILVILRDLTYWLAWVVGLIFLFSGVQDLVYDIGAYSLRLFRRIYYRKRERLTLPRLRDREQQRIAVMVPAWNEGEVVGMMVQNIIERVEYKNYLIFVGTYPNDQRTQDAVNRLAAQHPQLINVVNPKNGPTTKADCLNNVYRTIRAYEDQEGINFDIFVMHDSEDVVHPHSFMLFNYLIPRVDAIQLPILPLPTRHTRVVHWTYADEFSETHMKDVPVREKVSGFVPFAGTGTGFSRRAFTTLEMQGRAVFNEESMTEDYSMSKRMREAGLTIVFVNLVLDNPDVKYAPWVPLCRRPEFISNWAFFPMDFTRSVRQKTRWIIGISLQEWESTGWSGDPRMIENLIKDRKVFVSAATALLGYVLLTYFLLFYMGEKGVVPFQLLPVIEEGSTLHRLVLVDTSFMVLRMVQRVVFVGMVYGATAGLLSIPRLAISNIVNGLAAYRALQTFARARQGKTAVRWDNTDHLEGVGTMPSAQVERVHNIRSTEITPTATILQRLRSDDPAVVVSGLEVIPKDLRGADRDAVLQSLYDIANHKDTSVRAAFARVMGFLTWPELTLTVLSVLHDRKWVVRANCAKALLKYPNFEALVESALMEHDPLVREILVRSIEQNRLRQETLLPKLSDPNLAATRTALVNDSSLIREMYLREVGMTWDEYMETELQAA</sequence>
<dbReference type="Gene3D" id="3.90.550.10">
    <property type="entry name" value="Spore Coat Polysaccharide Biosynthesis Protein SpsA, Chain A"/>
    <property type="match status" value="1"/>
</dbReference>
<gene>
    <name evidence="8" type="ORF">OP10G_4413</name>
</gene>
<evidence type="ECO:0000256" key="6">
    <source>
        <dbReference type="ARBA" id="ARBA00023136"/>
    </source>
</evidence>
<keyword evidence="2" id="KW-0328">Glycosyltransferase</keyword>
<accession>A0A068NWE9</accession>
<dbReference type="Pfam" id="PF13641">
    <property type="entry name" value="Glyco_tranf_2_3"/>
    <property type="match status" value="1"/>
</dbReference>
<dbReference type="SUPFAM" id="SSF48371">
    <property type="entry name" value="ARM repeat"/>
    <property type="match status" value="1"/>
</dbReference>
<dbReference type="GO" id="GO:0016757">
    <property type="term" value="F:glycosyltransferase activity"/>
    <property type="evidence" value="ECO:0007669"/>
    <property type="project" value="UniProtKB-KW"/>
</dbReference>
<evidence type="ECO:0000256" key="3">
    <source>
        <dbReference type="ARBA" id="ARBA00022679"/>
    </source>
</evidence>
<dbReference type="EMBL" id="CP007139">
    <property type="protein sequence ID" value="AIE87781.1"/>
    <property type="molecule type" value="Genomic_DNA"/>
</dbReference>
<dbReference type="STRING" id="661478.OP10G_4413"/>
<dbReference type="InterPro" id="IPR029044">
    <property type="entry name" value="Nucleotide-diphossugar_trans"/>
</dbReference>
<dbReference type="InterPro" id="IPR011989">
    <property type="entry name" value="ARM-like"/>
</dbReference>
<dbReference type="eggNOG" id="COG1215">
    <property type="taxonomic scope" value="Bacteria"/>
</dbReference>
<feature type="transmembrane region" description="Helical" evidence="7">
    <location>
        <begin position="412"/>
        <end position="432"/>
    </location>
</feature>
<dbReference type="PANTHER" id="PTHR43867">
    <property type="entry name" value="CELLULOSE SYNTHASE CATALYTIC SUBUNIT A [UDP-FORMING]"/>
    <property type="match status" value="1"/>
</dbReference>
<protein>
    <submittedName>
        <fullName evidence="8">Bacteriophage N4 adsorption protein B</fullName>
    </submittedName>
</protein>
<evidence type="ECO:0000313" key="9">
    <source>
        <dbReference type="Proteomes" id="UP000027982"/>
    </source>
</evidence>
<dbReference type="InterPro" id="IPR016024">
    <property type="entry name" value="ARM-type_fold"/>
</dbReference>
<dbReference type="HOGENOM" id="CLU_019733_2_0_0"/>
<evidence type="ECO:0000256" key="2">
    <source>
        <dbReference type="ARBA" id="ARBA00022676"/>
    </source>
</evidence>
<keyword evidence="3" id="KW-0808">Transferase</keyword>
<evidence type="ECO:0000256" key="1">
    <source>
        <dbReference type="ARBA" id="ARBA00004141"/>
    </source>
</evidence>
<dbReference type="GO" id="GO:0016020">
    <property type="term" value="C:membrane"/>
    <property type="evidence" value="ECO:0007669"/>
    <property type="project" value="UniProtKB-SubCell"/>
</dbReference>
<keyword evidence="4 7" id="KW-0812">Transmembrane</keyword>
<keyword evidence="6 7" id="KW-0472">Membrane</keyword>
<evidence type="ECO:0000256" key="4">
    <source>
        <dbReference type="ARBA" id="ARBA00022692"/>
    </source>
</evidence>
<feature type="transmembrane region" description="Helical" evidence="7">
    <location>
        <begin position="355"/>
        <end position="377"/>
    </location>
</feature>
<evidence type="ECO:0000256" key="5">
    <source>
        <dbReference type="ARBA" id="ARBA00022989"/>
    </source>
</evidence>